<dbReference type="PANTHER" id="PTHR30163">
    <property type="entry name" value="MEMBRANE-BOUND LYTIC MUREIN TRANSGLYCOSYLASE B"/>
    <property type="match status" value="1"/>
</dbReference>
<dbReference type="SUPFAM" id="SSF53955">
    <property type="entry name" value="Lysozyme-like"/>
    <property type="match status" value="1"/>
</dbReference>
<accession>A0ABV2BQS2</accession>
<dbReference type="PANTHER" id="PTHR30163:SF8">
    <property type="entry name" value="LYTIC MUREIN TRANSGLYCOSYLASE"/>
    <property type="match status" value="1"/>
</dbReference>
<evidence type="ECO:0000313" key="2">
    <source>
        <dbReference type="Proteomes" id="UP001548189"/>
    </source>
</evidence>
<dbReference type="Gene3D" id="1.10.8.350">
    <property type="entry name" value="Bacterial muramidase"/>
    <property type="match status" value="1"/>
</dbReference>
<sequence>MKIILTIIFLGISIFGTDPIALAAEQTPETFNQWKNTLKQEIQAQGLSEQAAQHFIESLHYIKRVIELDRRQPEGTMTHEEYLKKVIPESKVKAARAAYKANKKLLKAAESESGVAAKFIVALWGKETHFGKVTGNYHVPSALATLAFDGRRASFFKKELLAAAKIIGEGHIELEQMKGSWAGAMGNCQFMPSSFLRYAVDANNDGKKDIWGDKEDIFASMANYLRESGWQSDETWGRQVKLTQPFTAYQFGKAHRQSLNAWQQQGVRRADLSDLPQTDMQAYLISPGGENGRIYLVYDNFDVLMRWNRSHYFATGVGYLADRVGYPKID</sequence>
<dbReference type="Gene3D" id="1.10.530.10">
    <property type="match status" value="1"/>
</dbReference>
<dbReference type="NCBIfam" id="TIGR02283">
    <property type="entry name" value="MltB_2"/>
    <property type="match status" value="1"/>
</dbReference>
<gene>
    <name evidence="1" type="ORF">ABVT43_04040</name>
</gene>
<evidence type="ECO:0000313" key="1">
    <source>
        <dbReference type="EMBL" id="MET1254293.1"/>
    </source>
</evidence>
<proteinExistence type="predicted"/>
<comment type="caution">
    <text evidence="1">The sequence shown here is derived from an EMBL/GenBank/DDBJ whole genome shotgun (WGS) entry which is preliminary data.</text>
</comment>
<dbReference type="InterPro" id="IPR031304">
    <property type="entry name" value="SLT_2"/>
</dbReference>
<organism evidence="1 2">
    <name type="scientific">Aliikangiella maris</name>
    <dbReference type="NCBI Taxonomy" id="3162458"/>
    <lineage>
        <taxon>Bacteria</taxon>
        <taxon>Pseudomonadati</taxon>
        <taxon>Pseudomonadota</taxon>
        <taxon>Gammaproteobacteria</taxon>
        <taxon>Oceanospirillales</taxon>
        <taxon>Pleioneaceae</taxon>
        <taxon>Aliikangiella</taxon>
    </lineage>
</organism>
<keyword evidence="2" id="KW-1185">Reference proteome</keyword>
<reference evidence="1 2" key="1">
    <citation type="submission" date="2024-06" db="EMBL/GenBank/DDBJ databases">
        <authorList>
            <person name="Li F."/>
        </authorList>
    </citation>
    <scope>NUCLEOTIDE SEQUENCE [LARGE SCALE GENOMIC DNA]</scope>
    <source>
        <strain evidence="1 2">GXAS 311</strain>
    </source>
</reference>
<dbReference type="EMBL" id="JBEVCJ010000003">
    <property type="protein sequence ID" value="MET1254293.1"/>
    <property type="molecule type" value="Genomic_DNA"/>
</dbReference>
<dbReference type="CDD" id="cd13399">
    <property type="entry name" value="Slt35-like"/>
    <property type="match status" value="1"/>
</dbReference>
<dbReference type="InterPro" id="IPR023346">
    <property type="entry name" value="Lysozyme-like_dom_sf"/>
</dbReference>
<dbReference type="InterPro" id="IPR011970">
    <property type="entry name" value="MltB_2"/>
</dbReference>
<protein>
    <submittedName>
        <fullName evidence="1">Lytic murein transglycosylase</fullName>
    </submittedName>
</protein>
<dbReference type="InterPro" id="IPR043426">
    <property type="entry name" value="MltB-like"/>
</dbReference>
<name>A0ABV2BQS2_9GAMM</name>
<dbReference type="Proteomes" id="UP001548189">
    <property type="component" value="Unassembled WGS sequence"/>
</dbReference>
<dbReference type="Pfam" id="PF13406">
    <property type="entry name" value="SLT_2"/>
    <property type="match status" value="1"/>
</dbReference>